<gene>
    <name evidence="1" type="ORF">HNR30_002783</name>
</gene>
<dbReference type="NCBIfam" id="TIGR04500">
    <property type="entry name" value="PpiC_rel_mature"/>
    <property type="match status" value="1"/>
</dbReference>
<organism evidence="1 2">
    <name type="scientific">Nonomuraea soli</name>
    <dbReference type="NCBI Taxonomy" id="1032476"/>
    <lineage>
        <taxon>Bacteria</taxon>
        <taxon>Bacillati</taxon>
        <taxon>Actinomycetota</taxon>
        <taxon>Actinomycetes</taxon>
        <taxon>Streptosporangiales</taxon>
        <taxon>Streptosporangiaceae</taxon>
        <taxon>Nonomuraea</taxon>
    </lineage>
</organism>
<evidence type="ECO:0000313" key="1">
    <source>
        <dbReference type="EMBL" id="MBA2891442.1"/>
    </source>
</evidence>
<keyword evidence="2" id="KW-1185">Reference proteome</keyword>
<protein>
    <submittedName>
        <fullName evidence="1">Putative peptide maturation system protein</fullName>
    </submittedName>
</protein>
<sequence length="308" mass="33625">MNLGEVLGDAVELLGTLTRRRQAAGAAREAAAAWAERHPGYGAELVVAERPGSPLVDYDLLLDWPGRGTIAVSVQPDDGLPWLEDHSTHWAAGQLVTVDGADLSLPDALLMLRSLTRPGLDPHAEIVELCLTRNDAAADTEPLSEEELQATADAFRRARGLHDREATLDWLAAMGMDQAAFADHLEVLARQRRLRRRKESELAAGYLAAHPEQFGTARASWVWSLSPWPQDGPLPEPVEVPVSALPQPLRSADRVDAARHEHGFVTGVVHERLPARADEHTLAAAGRAAYTAWLAGRRAAADVRWHWL</sequence>
<comment type="caution">
    <text evidence="1">The sequence shown here is derived from an EMBL/GenBank/DDBJ whole genome shotgun (WGS) entry which is preliminary data.</text>
</comment>
<evidence type="ECO:0000313" key="2">
    <source>
        <dbReference type="Proteomes" id="UP000530928"/>
    </source>
</evidence>
<name>A0A7W0HQ48_9ACTN</name>
<dbReference type="InterPro" id="IPR030985">
    <property type="entry name" value="PpiC-rel_mature"/>
</dbReference>
<reference evidence="1 2" key="1">
    <citation type="submission" date="2020-07" db="EMBL/GenBank/DDBJ databases">
        <title>Genomic Encyclopedia of Type Strains, Phase IV (KMG-IV): sequencing the most valuable type-strain genomes for metagenomic binning, comparative biology and taxonomic classification.</title>
        <authorList>
            <person name="Goeker M."/>
        </authorList>
    </citation>
    <scope>NUCLEOTIDE SEQUENCE [LARGE SCALE GENOMIC DNA]</scope>
    <source>
        <strain evidence="1 2">DSM 45533</strain>
    </source>
</reference>
<dbReference type="Proteomes" id="UP000530928">
    <property type="component" value="Unassembled WGS sequence"/>
</dbReference>
<accession>A0A7W0HQ48</accession>
<dbReference type="EMBL" id="JACDUR010000003">
    <property type="protein sequence ID" value="MBA2891442.1"/>
    <property type="molecule type" value="Genomic_DNA"/>
</dbReference>
<proteinExistence type="predicted"/>
<dbReference type="RefSeq" id="WP_181610237.1">
    <property type="nucleotide sequence ID" value="NZ_BAABAM010000002.1"/>
</dbReference>
<dbReference type="AlphaFoldDB" id="A0A7W0HQ48"/>